<evidence type="ECO:0000256" key="1">
    <source>
        <dbReference type="ARBA" id="ARBA00001311"/>
    </source>
</evidence>
<gene>
    <name evidence="8" type="ORF">CLAFUR5_07066</name>
</gene>
<evidence type="ECO:0000256" key="5">
    <source>
        <dbReference type="PIRSR" id="PIRSR001221-1"/>
    </source>
</evidence>
<feature type="active site" description="Charge relay system" evidence="5">
    <location>
        <position position="149"/>
    </location>
</feature>
<comment type="catalytic activity">
    <reaction evidence="1">
        <text>a monocarboxylic acid amide + H2O = a monocarboxylate + NH4(+)</text>
        <dbReference type="Rhea" id="RHEA:12020"/>
        <dbReference type="ChEBI" id="CHEBI:15377"/>
        <dbReference type="ChEBI" id="CHEBI:28938"/>
        <dbReference type="ChEBI" id="CHEBI:35757"/>
        <dbReference type="ChEBI" id="CHEBI:83628"/>
        <dbReference type="EC" id="3.5.1.4"/>
    </reaction>
</comment>
<keyword evidence="9" id="KW-1185">Reference proteome</keyword>
<dbReference type="PANTHER" id="PTHR46072:SF4">
    <property type="entry name" value="AMIDASE C550.07-RELATED"/>
    <property type="match status" value="1"/>
</dbReference>
<keyword evidence="4" id="KW-0378">Hydrolase</keyword>
<dbReference type="OMA" id="RRAYWPD"/>
<dbReference type="PROSITE" id="PS00571">
    <property type="entry name" value="AMIDASES"/>
    <property type="match status" value="1"/>
</dbReference>
<dbReference type="GeneID" id="71986944"/>
<evidence type="ECO:0000256" key="6">
    <source>
        <dbReference type="PIRSR" id="PIRSR001221-2"/>
    </source>
</evidence>
<feature type="active site" description="Acyl-ester intermediate" evidence="5">
    <location>
        <position position="246"/>
    </location>
</feature>
<dbReference type="KEGG" id="ffu:CLAFUR5_07066"/>
<comment type="similarity">
    <text evidence="2">Belongs to the amidase family.</text>
</comment>
<dbReference type="PANTHER" id="PTHR46072">
    <property type="entry name" value="AMIDASE-RELATED-RELATED"/>
    <property type="match status" value="1"/>
</dbReference>
<evidence type="ECO:0000313" key="9">
    <source>
        <dbReference type="Proteomes" id="UP000756132"/>
    </source>
</evidence>
<dbReference type="AlphaFoldDB" id="A0A9Q8LJB0"/>
<accession>A0A9Q8LJB0</accession>
<dbReference type="PIRSF" id="PIRSF001221">
    <property type="entry name" value="Amidase_fungi"/>
    <property type="match status" value="1"/>
</dbReference>
<dbReference type="EMBL" id="CP090168">
    <property type="protein sequence ID" value="UJO18530.1"/>
    <property type="molecule type" value="Genomic_DNA"/>
</dbReference>
<feature type="domain" description="Amidase" evidence="7">
    <location>
        <begin position="94"/>
        <end position="544"/>
    </location>
</feature>
<feature type="binding site" evidence="6">
    <location>
        <position position="222"/>
    </location>
    <ligand>
        <name>substrate</name>
    </ligand>
</feature>
<evidence type="ECO:0000313" key="8">
    <source>
        <dbReference type="EMBL" id="UJO18530.1"/>
    </source>
</evidence>
<feature type="active site" description="Charge relay system" evidence="5">
    <location>
        <position position="222"/>
    </location>
</feature>
<sequence>MPSRSFPLIQTLPVPKGDEAWEARRMQILVDFIEKVPQEYYIPQHYVDNPPLNVTAIPRECGILTSEELEITEMYDAMGLASAIAAGKYTSLAVATAFCKRAIVCDQISCCLTQWFPEKAFEQARALDEHFARTGKTVGPLHGVPVSIKQHISIAGLPSDVGFVSTTVQDENDSLMVSILRKLGAVFYVKTNQPQSIMHLETDSHFGRVLNPYNINLSAGGSSGGESALIALRGSILGVGTDIGGSVRGPSGKVGIYGFKPTSYTLPMRDFINGGFVAELNILCSTGPMCHSLRDMDLFMREVLGHKPYLNDPRVVPIPWTGLQTSVTASPQTRLKVGIMMHDGVIQPQPPVYRALEWAKERLQASSSVELKPYSPYKSAEAIKMIRKMYWPDGGEIFRASAEAAGEPIHMLTEWILKDAEKRDAAGITRDRVLRDAFRCAFAEDWTRQDVDVVLCPVYVGPAPAHDTSFYWNYTALWNLVDYPGLVFPTPIKAGAQGVEQYPDEGSKPWNDQDAYVRKLWRETNYEGAPIALQLVARKYHDNFLFGAANTIKDVLELV</sequence>
<reference evidence="8" key="1">
    <citation type="submission" date="2021-12" db="EMBL/GenBank/DDBJ databases">
        <authorList>
            <person name="Zaccaron A."/>
            <person name="Stergiopoulos I."/>
        </authorList>
    </citation>
    <scope>NUCLEOTIDE SEQUENCE</scope>
    <source>
        <strain evidence="8">Race5_Kim</strain>
    </source>
</reference>
<evidence type="ECO:0000256" key="4">
    <source>
        <dbReference type="ARBA" id="ARBA00022801"/>
    </source>
</evidence>
<evidence type="ECO:0000256" key="2">
    <source>
        <dbReference type="ARBA" id="ARBA00009199"/>
    </source>
</evidence>
<feature type="binding site" evidence="6">
    <location>
        <begin position="243"/>
        <end position="246"/>
    </location>
    <ligand>
        <name>substrate</name>
    </ligand>
</feature>
<dbReference type="EC" id="3.5.1.4" evidence="3"/>
<dbReference type="Gene3D" id="3.90.1300.10">
    <property type="entry name" value="Amidase signature (AS) domain"/>
    <property type="match status" value="1"/>
</dbReference>
<dbReference type="InterPro" id="IPR023631">
    <property type="entry name" value="Amidase_dom"/>
</dbReference>
<dbReference type="OrthoDB" id="6428749at2759"/>
<dbReference type="RefSeq" id="XP_047762896.1">
    <property type="nucleotide sequence ID" value="XM_047906214.1"/>
</dbReference>
<dbReference type="InterPro" id="IPR020556">
    <property type="entry name" value="Amidase_CS"/>
</dbReference>
<name>A0A9Q8LJB0_PASFU</name>
<proteinExistence type="inferred from homology"/>
<dbReference type="InterPro" id="IPR036928">
    <property type="entry name" value="AS_sf"/>
</dbReference>
<dbReference type="SUPFAM" id="SSF75304">
    <property type="entry name" value="Amidase signature (AS) enzymes"/>
    <property type="match status" value="1"/>
</dbReference>
<feature type="binding site" evidence="6">
    <location>
        <position position="197"/>
    </location>
    <ligand>
        <name>substrate</name>
    </ligand>
</feature>
<protein>
    <recommendedName>
        <fullName evidence="3">amidase</fullName>
        <ecNumber evidence="3">3.5.1.4</ecNumber>
    </recommendedName>
</protein>
<evidence type="ECO:0000259" key="7">
    <source>
        <dbReference type="Pfam" id="PF01425"/>
    </source>
</evidence>
<organism evidence="8 9">
    <name type="scientific">Passalora fulva</name>
    <name type="common">Tomato leaf mold</name>
    <name type="synonym">Cladosporium fulvum</name>
    <dbReference type="NCBI Taxonomy" id="5499"/>
    <lineage>
        <taxon>Eukaryota</taxon>
        <taxon>Fungi</taxon>
        <taxon>Dikarya</taxon>
        <taxon>Ascomycota</taxon>
        <taxon>Pezizomycotina</taxon>
        <taxon>Dothideomycetes</taxon>
        <taxon>Dothideomycetidae</taxon>
        <taxon>Mycosphaerellales</taxon>
        <taxon>Mycosphaerellaceae</taxon>
        <taxon>Fulvia</taxon>
    </lineage>
</organism>
<evidence type="ECO:0000256" key="3">
    <source>
        <dbReference type="ARBA" id="ARBA00012922"/>
    </source>
</evidence>
<dbReference type="Proteomes" id="UP000756132">
    <property type="component" value="Chromosome 6"/>
</dbReference>
<dbReference type="Pfam" id="PF01425">
    <property type="entry name" value="Amidase"/>
    <property type="match status" value="1"/>
</dbReference>
<reference evidence="8" key="2">
    <citation type="journal article" date="2022" name="Microb. Genom.">
        <title>A chromosome-scale genome assembly of the tomato pathogen Cladosporium fulvum reveals a compartmentalized genome architecture and the presence of a dispensable chromosome.</title>
        <authorList>
            <person name="Zaccaron A.Z."/>
            <person name="Chen L.H."/>
            <person name="Samaras A."/>
            <person name="Stergiopoulos I."/>
        </authorList>
    </citation>
    <scope>NUCLEOTIDE SEQUENCE</scope>
    <source>
        <strain evidence="8">Race5_Kim</strain>
    </source>
</reference>
<dbReference type="GO" id="GO:0004040">
    <property type="term" value="F:amidase activity"/>
    <property type="evidence" value="ECO:0007669"/>
    <property type="project" value="UniProtKB-EC"/>
</dbReference>